<evidence type="ECO:0000259" key="1">
    <source>
        <dbReference type="PROSITE" id="PS50181"/>
    </source>
</evidence>
<dbReference type="InterPro" id="IPR036047">
    <property type="entry name" value="F-box-like_dom_sf"/>
</dbReference>
<accession>A0A168MYA6</accession>
<dbReference type="Gene3D" id="1.20.1280.50">
    <property type="match status" value="1"/>
</dbReference>
<reference evidence="2 3" key="1">
    <citation type="submission" date="2015-06" db="EMBL/GenBank/DDBJ databases">
        <title>Expansion of signal transduction pathways in fungi by whole-genome duplication.</title>
        <authorList>
            <consortium name="DOE Joint Genome Institute"/>
            <person name="Corrochano L.M."/>
            <person name="Kuo A."/>
            <person name="Marcet-Houben M."/>
            <person name="Polaino S."/>
            <person name="Salamov A."/>
            <person name="Villalobos J.M."/>
            <person name="Alvarez M.I."/>
            <person name="Avalos J."/>
            <person name="Benito E.P."/>
            <person name="Benoit I."/>
            <person name="Burger G."/>
            <person name="Camino L.P."/>
            <person name="Canovas D."/>
            <person name="Cerda-Olmedo E."/>
            <person name="Cheng J.-F."/>
            <person name="Dominguez A."/>
            <person name="Elias M."/>
            <person name="Eslava A.P."/>
            <person name="Glaser F."/>
            <person name="Grimwood J."/>
            <person name="Gutierrez G."/>
            <person name="Heitman J."/>
            <person name="Henrissat B."/>
            <person name="Iturriaga E.A."/>
            <person name="Lang B.F."/>
            <person name="Lavin J.L."/>
            <person name="Lee S."/>
            <person name="Li W."/>
            <person name="Lindquist E."/>
            <person name="Lopez-Garcia S."/>
            <person name="Luque E.M."/>
            <person name="Marcos A.T."/>
            <person name="Martin J."/>
            <person name="Mccluskey K."/>
            <person name="Medina H.R."/>
            <person name="Miralles-Duran A."/>
            <person name="Miyazaki A."/>
            <person name="Munoz-Torres E."/>
            <person name="Oguiza J.A."/>
            <person name="Ohm R."/>
            <person name="Olmedo M."/>
            <person name="Orejas M."/>
            <person name="Ortiz-Castellanos L."/>
            <person name="Pisabarro A.G."/>
            <person name="Rodriguez-Romero J."/>
            <person name="Ruiz-Herrera J."/>
            <person name="Ruiz-Vazquez R."/>
            <person name="Sanz C."/>
            <person name="Schackwitz W."/>
            <person name="Schmutz J."/>
            <person name="Shahriari M."/>
            <person name="Shelest E."/>
            <person name="Silva-Franco F."/>
            <person name="Soanes D."/>
            <person name="Syed K."/>
            <person name="Tagua V.G."/>
            <person name="Talbot N.J."/>
            <person name="Thon M."/>
            <person name="De Vries R.P."/>
            <person name="Wiebenga A."/>
            <person name="Yadav J.S."/>
            <person name="Braun E.L."/>
            <person name="Baker S."/>
            <person name="Garre V."/>
            <person name="Horwitz B."/>
            <person name="Torres-Martinez S."/>
            <person name="Idnurm A."/>
            <person name="Herrera-Estrella A."/>
            <person name="Gabaldon T."/>
            <person name="Grigoriev I.V."/>
        </authorList>
    </citation>
    <scope>NUCLEOTIDE SEQUENCE [LARGE SCALE GENOMIC DNA]</scope>
    <source>
        <strain evidence="2 3">CBS 277.49</strain>
    </source>
</reference>
<proteinExistence type="predicted"/>
<dbReference type="PANTHER" id="PTHR38926:SF72">
    <property type="entry name" value="IM:7136021-RELATED"/>
    <property type="match status" value="1"/>
</dbReference>
<keyword evidence="3" id="KW-1185">Reference proteome</keyword>
<dbReference type="OrthoDB" id="2269401at2759"/>
<evidence type="ECO:0000313" key="2">
    <source>
        <dbReference type="EMBL" id="OAD05527.1"/>
    </source>
</evidence>
<dbReference type="Proteomes" id="UP000077051">
    <property type="component" value="Unassembled WGS sequence"/>
</dbReference>
<protein>
    <recommendedName>
        <fullName evidence="1">F-box domain-containing protein</fullName>
    </recommendedName>
</protein>
<dbReference type="Pfam" id="PF12937">
    <property type="entry name" value="F-box-like"/>
    <property type="match status" value="1"/>
</dbReference>
<organism evidence="2 3">
    <name type="scientific">Mucor lusitanicus CBS 277.49</name>
    <dbReference type="NCBI Taxonomy" id="747725"/>
    <lineage>
        <taxon>Eukaryota</taxon>
        <taxon>Fungi</taxon>
        <taxon>Fungi incertae sedis</taxon>
        <taxon>Mucoromycota</taxon>
        <taxon>Mucoromycotina</taxon>
        <taxon>Mucoromycetes</taxon>
        <taxon>Mucorales</taxon>
        <taxon>Mucorineae</taxon>
        <taxon>Mucoraceae</taxon>
        <taxon>Mucor</taxon>
    </lineage>
</organism>
<feature type="domain" description="F-box" evidence="1">
    <location>
        <begin position="3"/>
        <end position="37"/>
    </location>
</feature>
<dbReference type="SUPFAM" id="SSF52047">
    <property type="entry name" value="RNI-like"/>
    <property type="match status" value="1"/>
</dbReference>
<sequence length="607" mass="68544">MVSLSWSQLPSEIQQDIFQRLDSEDLIQLQTTCKSWHPAACECFYNDIRLSARGGEREKLLKRTLQAPGNLSRLLIKRLYIKPEVEQLGRINEFNTLLVFGALCPNLTTIFVVGPPTREYYETLLALRQLGHLKKLNCIDTPSLSTSEDYTAEISTSDMEDYCTNADADDVTNSDSIAASFPMAQHLKEFPQLEHLDIQLCNNVDLHRIDDLLEICPGSLKKISVLFRTIFEETPSVKQFDPKSSTRLHNIKLFELENNGPLNDEDLIYMMHRFPALQKISIYREEENCSTPTAKLGPQSADVICKFLQYLGNIPEVMLHDLKVAPDVMCTVIIKLSKYWRVNELETCGLPEWRDDSFAYFLADKKPNPSTSFAIKLELPSFGINPLYHVALKALSGQLTKLGVRGTLDEDQLLLEDHSVTEMAKSDIYNELLGRILDSTTRIKDIQLQALLINKLPASMATSVEKMQLNSLEINNCVFFPQMLNQLSQRLSFVKRFTFNNIATVSGNPSSGECKQETNIHMPYTAFDKICANYTGFVILLTLSTDTMTRYYACTGPELLEQVSKEEYSQMKNTTDGVPSINIICRDCNAITVFGGMGFGGNEVVLH</sequence>
<evidence type="ECO:0000313" key="3">
    <source>
        <dbReference type="Proteomes" id="UP000077051"/>
    </source>
</evidence>
<gene>
    <name evidence="2" type="ORF">MUCCIDRAFT_80610</name>
</gene>
<dbReference type="SUPFAM" id="SSF81383">
    <property type="entry name" value="F-box domain"/>
    <property type="match status" value="1"/>
</dbReference>
<dbReference type="InterPro" id="IPR001810">
    <property type="entry name" value="F-box_dom"/>
</dbReference>
<dbReference type="Gene3D" id="3.80.10.10">
    <property type="entry name" value="Ribonuclease Inhibitor"/>
    <property type="match status" value="1"/>
</dbReference>
<dbReference type="SMART" id="SM00256">
    <property type="entry name" value="FBOX"/>
    <property type="match status" value="1"/>
</dbReference>
<name>A0A168MYA6_MUCCL</name>
<dbReference type="InterPro" id="IPR032675">
    <property type="entry name" value="LRR_dom_sf"/>
</dbReference>
<dbReference type="PANTHER" id="PTHR38926">
    <property type="entry name" value="F-BOX DOMAIN CONTAINING PROTEIN, EXPRESSED"/>
    <property type="match status" value="1"/>
</dbReference>
<dbReference type="AlphaFoldDB" id="A0A168MYA6"/>
<comment type="caution">
    <text evidence="2">The sequence shown here is derived from an EMBL/GenBank/DDBJ whole genome shotgun (WGS) entry which is preliminary data.</text>
</comment>
<dbReference type="EMBL" id="AMYB01000003">
    <property type="protein sequence ID" value="OAD05527.1"/>
    <property type="molecule type" value="Genomic_DNA"/>
</dbReference>
<dbReference type="VEuPathDB" id="FungiDB:MUCCIDRAFT_80610"/>
<dbReference type="CDD" id="cd09917">
    <property type="entry name" value="F-box_SF"/>
    <property type="match status" value="1"/>
</dbReference>
<dbReference type="PROSITE" id="PS50181">
    <property type="entry name" value="FBOX"/>
    <property type="match status" value="1"/>
</dbReference>